<proteinExistence type="predicted"/>
<sequence length="873" mass="99407">MLWKKLFDQYSTGYLFIVILMVNSCAFTRCISVNQNCKGMRHINSTSLVQWADRAQFAGILPELIRRLIIASCSDLPVITIPAGDSVYKPGVDGKCETIAGGIYVPAGISYWEFGRSSNYRAKIKEDFDKRTAEIPAVQKKVSSFVFVTPRRWSGEPERDLWVADRKAESGWKDIIIYDADDLETWLGRCVPVAIWLAARLEIFTANYESAQDYWERMTHWADHQISAQFVLAARENQQQAILKFYDQENGLLEIQATSRQEAICFTIASVLANDAGKALHFFAKAIIVETEMALKEVTAQHEGMFIIFDCGDDRPVHQLQIRSNHVVVPVSFKVKPSGLTLPIPQTDKYVEVLTELGISHQRAYSLAKECGRSLSVLNRIFAKIPGRVSWHNDNDPMELIPLFFVQSFDQEKIGDRQIIDHLYPQGSVVYLEKLKKWSLIFDAPVYQTGHIWRVVSPYDLLYVLAGYITADHLKNYETAFLTVFREPDPALQLEPQLRIAAALFKKESSFSPKLQEGLAQTLALLGSHGEGAGIRSGIRLEDWVNYVVYQLLFEKQLPEWQTIQSRLHLLAEAAPGTFLHVLEHTLQQRPELFSQLFNDAGYTIFSPSYHTHLLWALEALAWDRNHVQRVAFILADLTLLDTGVKTANRPINSLQAIFCIKIPQTYAEAPQRQQILAALTVKNPVAAFQSFKSLSPGEHRTLIPTYQPFWRLRDEVPQIVTQATALNDFAFIVEQLLILAGQSADRWSSLIELIDNYTGDLRLRLIEALYNITIFEGPVLNLRNNLQRFISRHKRHQRQAWALAAEEVQTLNCIYEKLAERAIHKYAWYFDFAILDDDDGLVAGYEESEKRSHDKRDIAIAEILSEGGLLNS</sequence>
<reference evidence="1 2" key="1">
    <citation type="submission" date="2019-07" db="EMBL/GenBank/DDBJ databases">
        <title>Genomic Encyclopedia of Archaeal and Bacterial Type Strains, Phase II (KMG-II): from individual species to whole genera.</title>
        <authorList>
            <person name="Goeker M."/>
        </authorList>
    </citation>
    <scope>NUCLEOTIDE SEQUENCE [LARGE SCALE GENOMIC DNA]</scope>
    <source>
        <strain evidence="1 2">ATCC BAA-1854</strain>
    </source>
</reference>
<dbReference type="AlphaFoldDB" id="A0A562UGJ0"/>
<protein>
    <submittedName>
        <fullName evidence="1">Uncharacterized protein</fullName>
    </submittedName>
</protein>
<name>A0A562UGJ0_9SPHI</name>
<keyword evidence="2" id="KW-1185">Reference proteome</keyword>
<evidence type="ECO:0000313" key="1">
    <source>
        <dbReference type="EMBL" id="TWJ04956.1"/>
    </source>
</evidence>
<evidence type="ECO:0000313" key="2">
    <source>
        <dbReference type="Proteomes" id="UP000317010"/>
    </source>
</evidence>
<dbReference type="EMBL" id="VLLI01000001">
    <property type="protein sequence ID" value="TWJ04956.1"/>
    <property type="molecule type" value="Genomic_DNA"/>
</dbReference>
<organism evidence="1 2">
    <name type="scientific">Mucilaginibacter frigoritolerans</name>
    <dbReference type="NCBI Taxonomy" id="652788"/>
    <lineage>
        <taxon>Bacteria</taxon>
        <taxon>Pseudomonadati</taxon>
        <taxon>Bacteroidota</taxon>
        <taxon>Sphingobacteriia</taxon>
        <taxon>Sphingobacteriales</taxon>
        <taxon>Sphingobacteriaceae</taxon>
        <taxon>Mucilaginibacter</taxon>
    </lineage>
</organism>
<gene>
    <name evidence="1" type="ORF">JN11_00680</name>
</gene>
<accession>A0A562UGJ0</accession>
<dbReference type="Proteomes" id="UP000317010">
    <property type="component" value="Unassembled WGS sequence"/>
</dbReference>
<comment type="caution">
    <text evidence="1">The sequence shown here is derived from an EMBL/GenBank/DDBJ whole genome shotgun (WGS) entry which is preliminary data.</text>
</comment>